<dbReference type="REBASE" id="81171">
    <property type="entry name" value="Rel19469ORF612P"/>
</dbReference>
<dbReference type="PATRIC" id="fig|1294273.3.peg.603"/>
<dbReference type="Proteomes" id="UP000019593">
    <property type="component" value="Chromosome"/>
</dbReference>
<feature type="region of interest" description="Disordered" evidence="1">
    <location>
        <begin position="1"/>
        <end position="39"/>
    </location>
</feature>
<protein>
    <submittedName>
        <fullName evidence="2">Uncharacterized protein</fullName>
    </submittedName>
</protein>
<accession>W8RPU2</accession>
<gene>
    <name evidence="2" type="ORF">roselon_00613</name>
</gene>
<name>W8RPU2_9RHOB</name>
<sequence length="404" mass="43988">MPEAAVDEHGDAAGGEHEVRPSGQVPAVEPEAQPSGVKVSADRHLGLGVPAAHAGHDPAARLLVEHVHFGLPLLCRAALLAGNQLQERHLITNVAKSFAAAKKKYDRGDDALGDALALGGTCLATLHTHATFRRFGLFAGPPQIEYWVAEDAGALSRPYRPDLFIQDPAEFAREADAFVGDMRRRTNGDPDRFDRVVYTTVTAFCLCYDVWKPKSRKTPGTFFEVLIGSAARVRFPRLAMTKHIPIKAIPVDDVVDEMVEMDPDADEETVAALQGDSVSTDLVLADPETDRGAVIPLKITTRERIVQPFAHQRILDSAYPGRFASFLACMSEVQRDDSSGTVKQICVPGTVALFQKHLASLNGLYYCDIPVRYARPDLGAVIDVKPLHRLFDDVEAHLDAQSAS</sequence>
<evidence type="ECO:0000313" key="3">
    <source>
        <dbReference type="Proteomes" id="UP000019593"/>
    </source>
</evidence>
<keyword evidence="3" id="KW-1185">Reference proteome</keyword>
<dbReference type="eggNOG" id="ENOG5033PTR">
    <property type="taxonomic scope" value="Bacteria"/>
</dbReference>
<evidence type="ECO:0000256" key="1">
    <source>
        <dbReference type="SAM" id="MobiDB-lite"/>
    </source>
</evidence>
<dbReference type="HOGENOM" id="CLU_681301_0_0_5"/>
<feature type="compositionally biased region" description="Basic and acidic residues" evidence="1">
    <location>
        <begin position="1"/>
        <end position="20"/>
    </location>
</feature>
<dbReference type="KEGG" id="red:roselon_00613"/>
<organism evidence="2 3">
    <name type="scientific">Roseicyclus elongatus DSM 19469</name>
    <dbReference type="NCBI Taxonomy" id="1294273"/>
    <lineage>
        <taxon>Bacteria</taxon>
        <taxon>Pseudomonadati</taxon>
        <taxon>Pseudomonadota</taxon>
        <taxon>Alphaproteobacteria</taxon>
        <taxon>Rhodobacterales</taxon>
        <taxon>Roseobacteraceae</taxon>
        <taxon>Roseicyclus</taxon>
    </lineage>
</organism>
<evidence type="ECO:0000313" key="2">
    <source>
        <dbReference type="EMBL" id="AHM03053.1"/>
    </source>
</evidence>
<dbReference type="EMBL" id="CP004372">
    <property type="protein sequence ID" value="AHM03053.1"/>
    <property type="molecule type" value="Genomic_DNA"/>
</dbReference>
<dbReference type="AlphaFoldDB" id="W8RPU2"/>
<proteinExistence type="predicted"/>
<reference evidence="2 3" key="1">
    <citation type="submission" date="2013-03" db="EMBL/GenBank/DDBJ databases">
        <authorList>
            <person name="Fiebig A."/>
            <person name="Goeker M."/>
            <person name="Klenk H.-P.P."/>
        </authorList>
    </citation>
    <scope>NUCLEOTIDE SEQUENCE [LARGE SCALE GENOMIC DNA]</scope>
    <source>
        <strain evidence="3">DSM 19469</strain>
    </source>
</reference>